<name>A0ABT8SYT0_9HYPH</name>
<organism evidence="2 3">
    <name type="scientific">Rhizobium oryzicola</name>
    <dbReference type="NCBI Taxonomy" id="1232668"/>
    <lineage>
        <taxon>Bacteria</taxon>
        <taxon>Pseudomonadati</taxon>
        <taxon>Pseudomonadota</taxon>
        <taxon>Alphaproteobacteria</taxon>
        <taxon>Hyphomicrobiales</taxon>
        <taxon>Rhizobiaceae</taxon>
        <taxon>Rhizobium/Agrobacterium group</taxon>
        <taxon>Rhizobium</taxon>
    </lineage>
</organism>
<comment type="caution">
    <text evidence="2">The sequence shown here is derived from an EMBL/GenBank/DDBJ whole genome shotgun (WGS) entry which is preliminary data.</text>
</comment>
<evidence type="ECO:0000313" key="2">
    <source>
        <dbReference type="EMBL" id="MDO1583203.1"/>
    </source>
</evidence>
<reference evidence="2" key="1">
    <citation type="journal article" date="2015" name="Int. J. Syst. Evol. Microbiol.">
        <title>Rhizobium oryzicola sp. nov., potential plant-growth-promoting endophytic bacteria isolated from rice roots.</title>
        <authorList>
            <person name="Zhang X.X."/>
            <person name="Gao J.S."/>
            <person name="Cao Y.H."/>
            <person name="Sheirdil R.A."/>
            <person name="Wang X.C."/>
            <person name="Zhang L."/>
        </authorList>
    </citation>
    <scope>NUCLEOTIDE SEQUENCE</scope>
    <source>
        <strain evidence="2">05753</strain>
    </source>
</reference>
<protein>
    <submittedName>
        <fullName evidence="2">Uncharacterized protein</fullName>
    </submittedName>
</protein>
<sequence length="89" mass="9664">MADMISSASRPVGSNGLERRLLDPLRLDPSERSDLTANAKSDQDAFEDYLNGNAGISTLPQSRRHTSFDTVDAIQQGSVYGVPVDQVKI</sequence>
<dbReference type="EMBL" id="JAUKWQ010000004">
    <property type="protein sequence ID" value="MDO1583203.1"/>
    <property type="molecule type" value="Genomic_DNA"/>
</dbReference>
<proteinExistence type="predicted"/>
<keyword evidence="3" id="KW-1185">Reference proteome</keyword>
<gene>
    <name evidence="2" type="ORF">Q2T52_14015</name>
</gene>
<reference evidence="2" key="2">
    <citation type="submission" date="2023-07" db="EMBL/GenBank/DDBJ databases">
        <authorList>
            <person name="Sun H."/>
        </authorList>
    </citation>
    <scope>NUCLEOTIDE SEQUENCE</scope>
    <source>
        <strain evidence="2">05753</strain>
    </source>
</reference>
<dbReference type="Proteomes" id="UP001169006">
    <property type="component" value="Unassembled WGS sequence"/>
</dbReference>
<accession>A0ABT8SYT0</accession>
<evidence type="ECO:0000256" key="1">
    <source>
        <dbReference type="SAM" id="MobiDB-lite"/>
    </source>
</evidence>
<evidence type="ECO:0000313" key="3">
    <source>
        <dbReference type="Proteomes" id="UP001169006"/>
    </source>
</evidence>
<dbReference type="RefSeq" id="WP_302077397.1">
    <property type="nucleotide sequence ID" value="NZ_JAUKWQ010000004.1"/>
</dbReference>
<feature type="compositionally biased region" description="Basic and acidic residues" evidence="1">
    <location>
        <begin position="17"/>
        <end position="34"/>
    </location>
</feature>
<feature type="region of interest" description="Disordered" evidence="1">
    <location>
        <begin position="1"/>
        <end position="40"/>
    </location>
</feature>